<evidence type="ECO:0000313" key="2">
    <source>
        <dbReference type="Proteomes" id="UP000504607"/>
    </source>
</evidence>
<dbReference type="InterPro" id="IPR004252">
    <property type="entry name" value="Probable_transposase_24"/>
</dbReference>
<evidence type="ECO:0000256" key="1">
    <source>
        <dbReference type="SAM" id="MobiDB-lite"/>
    </source>
</evidence>
<dbReference type="PANTHER" id="PTHR33499">
    <property type="entry name" value="OS12G0282400 PROTEIN-RELATED"/>
    <property type="match status" value="1"/>
</dbReference>
<feature type="compositionally biased region" description="Polar residues" evidence="1">
    <location>
        <begin position="39"/>
        <end position="49"/>
    </location>
</feature>
<name>A0A8N4EYK3_ELAGV</name>
<dbReference type="AlphaFoldDB" id="A0A8N4EYK3"/>
<dbReference type="Pfam" id="PF03004">
    <property type="entry name" value="Transposase_24"/>
    <property type="match status" value="1"/>
</dbReference>
<dbReference type="OrthoDB" id="693022at2759"/>
<dbReference type="PANTHER" id="PTHR33499:SF11">
    <property type="entry name" value="NO APICAL MERISTEM-ASSOCIATED C-TERMINAL DOMAIN-CONTAINING PROTEIN"/>
    <property type="match status" value="1"/>
</dbReference>
<feature type="region of interest" description="Disordered" evidence="1">
    <location>
        <begin position="31"/>
        <end position="72"/>
    </location>
</feature>
<evidence type="ECO:0000313" key="3">
    <source>
        <dbReference type="RefSeq" id="XP_029116986.1"/>
    </source>
</evidence>
<gene>
    <name evidence="3" type="primary">LOC105032875</name>
</gene>
<reference evidence="3" key="1">
    <citation type="submission" date="2025-08" db="UniProtKB">
        <authorList>
            <consortium name="RefSeq"/>
        </authorList>
    </citation>
    <scope>IDENTIFICATION</scope>
</reference>
<organism evidence="2 3">
    <name type="scientific">Elaeis guineensis var. tenera</name>
    <name type="common">Oil palm</name>
    <dbReference type="NCBI Taxonomy" id="51953"/>
    <lineage>
        <taxon>Eukaryota</taxon>
        <taxon>Viridiplantae</taxon>
        <taxon>Streptophyta</taxon>
        <taxon>Embryophyta</taxon>
        <taxon>Tracheophyta</taxon>
        <taxon>Spermatophyta</taxon>
        <taxon>Magnoliopsida</taxon>
        <taxon>Liliopsida</taxon>
        <taxon>Arecaceae</taxon>
        <taxon>Arecoideae</taxon>
        <taxon>Cocoseae</taxon>
        <taxon>Elaeidinae</taxon>
        <taxon>Elaeis</taxon>
    </lineage>
</organism>
<protein>
    <submittedName>
        <fullName evidence="3">Uncharacterized protein LOC105032875 isoform X1</fullName>
    </submittedName>
</protein>
<accession>A0A8N4EYK3</accession>
<feature type="region of interest" description="Disordered" evidence="1">
    <location>
        <begin position="323"/>
        <end position="345"/>
    </location>
</feature>
<proteinExistence type="predicted"/>
<dbReference type="Proteomes" id="UP000504607">
    <property type="component" value="Unplaced"/>
</dbReference>
<keyword evidence="2" id="KW-1185">Reference proteome</keyword>
<feature type="region of interest" description="Disordered" evidence="1">
    <location>
        <begin position="392"/>
        <end position="424"/>
    </location>
</feature>
<sequence>MAGPGRGYSQGRQQASLDDTHLHFSILHDESEDLDETQLSESTEQTSAQPELAQPEVMAPQHHPSAGTQQRCAVRGPNRGLVLEKYVYTYNEKPKVQIFRDHPVGTKASIVANEISLYMWNYFSWTVDSFKHVAPRYRDALVSHIKDNINFEDCTDEQVTACILKMAANRYRDRRCRLHKYCNELQAKGIDPVTQPYRNWAGSGDDWRWLCEHFRSEAFQRRSEVNKVNSSKIDSIHTQGSASFAQKMKRMGLSGVDVYGKFYQNKSGEFVTEEARQHHEKMLQLREQTAREVGSNSDVGSQSVCSMTDDAILDTVLEQQLGSRHSMRSKKFRSSSFDRSDDASVPEAVRTSMSMMQDQITYWMNRNQMLERIVAAMAGRLGIDASELASLQPHDVASAQPSRHTSSQGSTSGGGNEANDFDDI</sequence>
<dbReference type="RefSeq" id="XP_029116986.1">
    <property type="nucleotide sequence ID" value="XM_029261153.1"/>
</dbReference>